<dbReference type="GO" id="GO:0042840">
    <property type="term" value="P:D-glucuronate catabolic process"/>
    <property type="evidence" value="ECO:0007669"/>
    <property type="project" value="TreeGrafter"/>
</dbReference>
<sequence length="278" mass="30970">MQIDVRHASHPEAVRGYDTETLRRHFLVETIFEGGEIRLTYSHYDRMVIGGATPLGTVLTLTAPTAIGQETFLAERELGALNIGGAGRIIVDGTSYDLAKYDCLYAGKGAKDVRFESADAANPAKFYLVSTPAHQTHPTVLLTREKARHLTPGEAATANKRSIYQFIHPEVCQSCQLTLGFTMIEPGSVWNTMPAHTHDRRMEAYLYFDLEAEQRVFHFMGEPQQTRHMLVANEQAVISPPWSIHSGAGTKNYSFIWAMAGDNKSFTDMDHIAIADLR</sequence>
<evidence type="ECO:0000256" key="7">
    <source>
        <dbReference type="HAMAP-Rule" id="MF_00687"/>
    </source>
</evidence>
<dbReference type="InterPro" id="IPR021120">
    <property type="entry name" value="KduI/IolB_isomerase"/>
</dbReference>
<dbReference type="InterPro" id="IPR027449">
    <property type="entry name" value="KduI_N"/>
</dbReference>
<dbReference type="NCBIfam" id="NF002091">
    <property type="entry name" value="PRK00924.1"/>
    <property type="match status" value="1"/>
</dbReference>
<protein>
    <recommendedName>
        <fullName evidence="7">4-deoxy-L-threo-5-hexosulose-uronate ketol-isomerase</fullName>
        <ecNumber evidence="7">5.3.1.17</ecNumber>
    </recommendedName>
    <alternativeName>
        <fullName evidence="7">5-keto-4-deoxyuronate isomerase</fullName>
    </alternativeName>
    <alternativeName>
        <fullName evidence="7">DKI isomerase</fullName>
    </alternativeName>
</protein>
<comment type="similarity">
    <text evidence="3 7">Belongs to the KduI family.</text>
</comment>
<dbReference type="EMBL" id="CP006989">
    <property type="protein sequence ID" value="AIC30498.1"/>
    <property type="molecule type" value="Genomic_DNA"/>
</dbReference>
<dbReference type="InterPro" id="IPR011051">
    <property type="entry name" value="RmlC_Cupin_sf"/>
</dbReference>
<dbReference type="SUPFAM" id="SSF51182">
    <property type="entry name" value="RmlC-like cupins"/>
    <property type="match status" value="1"/>
</dbReference>
<keyword evidence="4 7" id="KW-0479">Metal-binding</keyword>
<feature type="binding site" evidence="7">
    <location>
        <position position="198"/>
    </location>
    <ligand>
        <name>Zn(2+)</name>
        <dbReference type="ChEBI" id="CHEBI:29105"/>
    </ligand>
</feature>
<dbReference type="EC" id="5.3.1.17" evidence="7"/>
<gene>
    <name evidence="7 8" type="primary">kduI</name>
    <name evidence="8" type="ORF">IE4771_PC00373</name>
</gene>
<keyword evidence="8" id="KW-0614">Plasmid</keyword>
<dbReference type="AlphaFoldDB" id="A0A060I647"/>
<dbReference type="InterPro" id="IPR007045">
    <property type="entry name" value="KduI"/>
</dbReference>
<keyword evidence="6 7" id="KW-0413">Isomerase</keyword>
<dbReference type="CDD" id="cd20294">
    <property type="entry name" value="cupin_KduI_N"/>
    <property type="match status" value="1"/>
</dbReference>
<comment type="pathway">
    <text evidence="2 7">Glycan metabolism; pectin degradation; 2-dehydro-3-deoxy-D-gluconate from pectin: step 4/5.</text>
</comment>
<accession>A0A060I647</accession>
<name>A0A060I647_RHIET</name>
<dbReference type="HAMAP" id="MF_00687">
    <property type="entry name" value="KduI"/>
    <property type="match status" value="1"/>
</dbReference>
<evidence type="ECO:0000256" key="1">
    <source>
        <dbReference type="ARBA" id="ARBA00000552"/>
    </source>
</evidence>
<dbReference type="GO" id="GO:0008697">
    <property type="term" value="F:4-deoxy-L-threo-5-hexosulose-uronate ketol-isomerase activity"/>
    <property type="evidence" value="ECO:0007669"/>
    <property type="project" value="UniProtKB-UniRule"/>
</dbReference>
<evidence type="ECO:0000313" key="9">
    <source>
        <dbReference type="Proteomes" id="UP000027180"/>
    </source>
</evidence>
<dbReference type="GO" id="GO:0019698">
    <property type="term" value="P:D-galacturonate catabolic process"/>
    <property type="evidence" value="ECO:0007669"/>
    <property type="project" value="TreeGrafter"/>
</dbReference>
<dbReference type="Pfam" id="PF04962">
    <property type="entry name" value="KduI"/>
    <property type="match status" value="1"/>
</dbReference>
<reference evidence="8 9" key="1">
    <citation type="submission" date="2013-12" db="EMBL/GenBank/DDBJ databases">
        <title>Complete genome sequence of Rhizobium etli bv. mimosae IE4771.</title>
        <authorList>
            <person name="Bustos P."/>
            <person name="Santamaria R.I."/>
            <person name="Lozano L."/>
            <person name="Ormeno-Orrillo E."/>
            <person name="Rogel M.A."/>
            <person name="Romero D."/>
            <person name="Cevallos M.A."/>
            <person name="Martinez-Romero E."/>
            <person name="Gonzalez V."/>
        </authorList>
    </citation>
    <scope>NUCLEOTIDE SEQUENCE [LARGE SCALE GENOMIC DNA]</scope>
    <source>
        <strain evidence="8 9">IE4771</strain>
        <plasmid evidence="9">Plasmid pRetIE4771c</plasmid>
    </source>
</reference>
<evidence type="ECO:0000313" key="8">
    <source>
        <dbReference type="EMBL" id="AIC30498.1"/>
    </source>
</evidence>
<dbReference type="PANTHER" id="PTHR38461:SF1">
    <property type="entry name" value="4-DEOXY-L-THREO-5-HEXOSULOSE-URONATE KETOL-ISOMERASE"/>
    <property type="match status" value="1"/>
</dbReference>
<dbReference type="PIRSF" id="PIRSF006625">
    <property type="entry name" value="KduI"/>
    <property type="match status" value="1"/>
</dbReference>
<dbReference type="Proteomes" id="UP000027180">
    <property type="component" value="Plasmid pRetIE4771c"/>
</dbReference>
<evidence type="ECO:0000256" key="4">
    <source>
        <dbReference type="ARBA" id="ARBA00022723"/>
    </source>
</evidence>
<feature type="binding site" evidence="7">
    <location>
        <position position="196"/>
    </location>
    <ligand>
        <name>Zn(2+)</name>
        <dbReference type="ChEBI" id="CHEBI:29105"/>
    </ligand>
</feature>
<organism evidence="8 9">
    <name type="scientific">Rhizobium etli bv. mimosae str. IE4771</name>
    <dbReference type="NCBI Taxonomy" id="1432050"/>
    <lineage>
        <taxon>Bacteria</taxon>
        <taxon>Pseudomonadati</taxon>
        <taxon>Pseudomonadota</taxon>
        <taxon>Alphaproteobacteria</taxon>
        <taxon>Hyphomicrobiales</taxon>
        <taxon>Rhizobiaceae</taxon>
        <taxon>Rhizobium/Agrobacterium group</taxon>
        <taxon>Rhizobium</taxon>
    </lineage>
</organism>
<dbReference type="CDD" id="cd20491">
    <property type="entry name" value="cupin_KduI_C"/>
    <property type="match status" value="1"/>
</dbReference>
<dbReference type="InterPro" id="IPR014710">
    <property type="entry name" value="RmlC-like_jellyroll"/>
</dbReference>
<evidence type="ECO:0000256" key="6">
    <source>
        <dbReference type="ARBA" id="ARBA00023235"/>
    </source>
</evidence>
<geneLocation type="plasmid" evidence="8 9">
    <name>pRetIE4771c</name>
</geneLocation>
<evidence type="ECO:0000256" key="5">
    <source>
        <dbReference type="ARBA" id="ARBA00022833"/>
    </source>
</evidence>
<feature type="binding site" evidence="7">
    <location>
        <position position="245"/>
    </location>
    <ligand>
        <name>Zn(2+)</name>
        <dbReference type="ChEBI" id="CHEBI:29105"/>
    </ligand>
</feature>
<comment type="cofactor">
    <cofactor evidence="7">
        <name>Zn(2+)</name>
        <dbReference type="ChEBI" id="CHEBI:29105"/>
    </cofactor>
    <text evidence="7">Binds 1 zinc ion per subunit.</text>
</comment>
<dbReference type="RefSeq" id="WP_040141311.1">
    <property type="nucleotide sequence ID" value="NZ_CP006989.1"/>
</dbReference>
<comment type="catalytic activity">
    <reaction evidence="1 7">
        <text>5-dehydro-4-deoxy-D-glucuronate = 3-deoxy-D-glycero-2,5-hexodiulosonate</text>
        <dbReference type="Rhea" id="RHEA:23896"/>
        <dbReference type="ChEBI" id="CHEBI:17117"/>
        <dbReference type="ChEBI" id="CHEBI:29071"/>
        <dbReference type="EC" id="5.3.1.17"/>
    </reaction>
</comment>
<dbReference type="Gene3D" id="2.60.120.10">
    <property type="entry name" value="Jelly Rolls"/>
    <property type="match status" value="1"/>
</dbReference>
<dbReference type="HOGENOM" id="CLU_062609_0_0_5"/>
<dbReference type="UniPathway" id="UPA00545">
    <property type="reaction ID" value="UER00826"/>
</dbReference>
<feature type="binding site" evidence="7">
    <location>
        <position position="203"/>
    </location>
    <ligand>
        <name>Zn(2+)</name>
        <dbReference type="ChEBI" id="CHEBI:29105"/>
    </ligand>
</feature>
<dbReference type="GO" id="GO:0008270">
    <property type="term" value="F:zinc ion binding"/>
    <property type="evidence" value="ECO:0007669"/>
    <property type="project" value="UniProtKB-UniRule"/>
</dbReference>
<evidence type="ECO:0000256" key="3">
    <source>
        <dbReference type="ARBA" id="ARBA00008086"/>
    </source>
</evidence>
<dbReference type="OrthoDB" id="9770644at2"/>
<comment type="function">
    <text evidence="7">Catalyzes the isomerization of 5-dehydro-4-deoxy-D-glucuronate to 3-deoxy-D-glycero-2,5-hexodiulosonate.</text>
</comment>
<dbReference type="KEGG" id="rei:IE4771_PC00373"/>
<dbReference type="PANTHER" id="PTHR38461">
    <property type="entry name" value="4-DEOXY-L-THREO-5-HEXOSULOSE-URONATE KETOL-ISOMERASE"/>
    <property type="match status" value="1"/>
</dbReference>
<dbReference type="GO" id="GO:0045490">
    <property type="term" value="P:pectin catabolic process"/>
    <property type="evidence" value="ECO:0007669"/>
    <property type="project" value="UniProtKB-UniRule"/>
</dbReference>
<keyword evidence="5 7" id="KW-0862">Zinc</keyword>
<evidence type="ECO:0000256" key="2">
    <source>
        <dbReference type="ARBA" id="ARBA00005148"/>
    </source>
</evidence>
<dbReference type="Gene3D" id="2.60.120.520">
    <property type="entry name" value="pectin degrading enzyme 5-keto 4- deoxyuronate isomerase, domain 1"/>
    <property type="match status" value="1"/>
</dbReference>
<proteinExistence type="inferred from homology"/>